<comment type="caution">
    <text evidence="5">The sequence shown here is derived from an EMBL/GenBank/DDBJ whole genome shotgun (WGS) entry which is preliminary data.</text>
</comment>
<dbReference type="GO" id="GO:0005886">
    <property type="term" value="C:plasma membrane"/>
    <property type="evidence" value="ECO:0007669"/>
    <property type="project" value="TreeGrafter"/>
</dbReference>
<name>A0AA88XWR5_PINIB</name>
<dbReference type="Pfam" id="PF00957">
    <property type="entry name" value="Synaptobrevin"/>
    <property type="match status" value="1"/>
</dbReference>
<feature type="compositionally biased region" description="Basic residues" evidence="2">
    <location>
        <begin position="41"/>
        <end position="65"/>
    </location>
</feature>
<reference evidence="5" key="1">
    <citation type="submission" date="2019-08" db="EMBL/GenBank/DDBJ databases">
        <title>The improved chromosome-level genome for the pearl oyster Pinctada fucata martensii using PacBio sequencing and Hi-C.</title>
        <authorList>
            <person name="Zheng Z."/>
        </authorList>
    </citation>
    <scope>NUCLEOTIDE SEQUENCE</scope>
    <source>
        <strain evidence="5">ZZ-2019</strain>
        <tissue evidence="5">Adductor muscle</tissue>
    </source>
</reference>
<dbReference type="AlphaFoldDB" id="A0AA88XWR5"/>
<feature type="region of interest" description="Disordered" evidence="2">
    <location>
        <begin position="1"/>
        <end position="70"/>
    </location>
</feature>
<dbReference type="InterPro" id="IPR042166">
    <property type="entry name" value="Vamp5"/>
</dbReference>
<keyword evidence="3" id="KW-0472">Membrane</keyword>
<dbReference type="SUPFAM" id="SSF58038">
    <property type="entry name" value="SNARE fusion complex"/>
    <property type="match status" value="1"/>
</dbReference>
<dbReference type="InterPro" id="IPR042855">
    <property type="entry name" value="V_SNARE_CC"/>
</dbReference>
<keyword evidence="6" id="KW-1185">Reference proteome</keyword>
<dbReference type="Proteomes" id="UP001186944">
    <property type="component" value="Unassembled WGS sequence"/>
</dbReference>
<evidence type="ECO:0000259" key="4">
    <source>
        <dbReference type="PROSITE" id="PS50892"/>
    </source>
</evidence>
<dbReference type="PANTHER" id="PTHR47462">
    <property type="entry name" value="VESICLE-ASSOCIATED MEMBRANE PROTEIN 5"/>
    <property type="match status" value="1"/>
</dbReference>
<dbReference type="PRINTS" id="PR00219">
    <property type="entry name" value="SYNAPTOBREVN"/>
</dbReference>
<evidence type="ECO:0000256" key="3">
    <source>
        <dbReference type="SAM" id="Phobius"/>
    </source>
</evidence>
<evidence type="ECO:0000256" key="1">
    <source>
        <dbReference type="PROSITE-ProRule" id="PRU00290"/>
    </source>
</evidence>
<gene>
    <name evidence="5" type="ORF">FSP39_022442</name>
</gene>
<evidence type="ECO:0000313" key="6">
    <source>
        <dbReference type="Proteomes" id="UP001186944"/>
    </source>
</evidence>
<proteinExistence type="predicted"/>
<keyword evidence="3" id="KW-1133">Transmembrane helix</keyword>
<feature type="domain" description="V-SNARE coiled-coil homology" evidence="4">
    <location>
        <begin position="105"/>
        <end position="165"/>
    </location>
</feature>
<dbReference type="CDD" id="cd15843">
    <property type="entry name" value="R-SNARE"/>
    <property type="match status" value="1"/>
</dbReference>
<protein>
    <recommendedName>
        <fullName evidence="4">V-SNARE coiled-coil homology domain-containing protein</fullName>
    </recommendedName>
</protein>
<feature type="compositionally biased region" description="Basic and acidic residues" evidence="2">
    <location>
        <begin position="11"/>
        <end position="22"/>
    </location>
</feature>
<evidence type="ECO:0000313" key="5">
    <source>
        <dbReference type="EMBL" id="KAK3091762.1"/>
    </source>
</evidence>
<keyword evidence="1" id="KW-0175">Coiled coil</keyword>
<keyword evidence="3" id="KW-0812">Transmembrane</keyword>
<dbReference type="Gene3D" id="1.20.5.110">
    <property type="match status" value="1"/>
</dbReference>
<dbReference type="EMBL" id="VSWD01000010">
    <property type="protein sequence ID" value="KAK3091762.1"/>
    <property type="molecule type" value="Genomic_DNA"/>
</dbReference>
<dbReference type="PROSITE" id="PS50892">
    <property type="entry name" value="V_SNARE"/>
    <property type="match status" value="1"/>
</dbReference>
<evidence type="ECO:0000256" key="2">
    <source>
        <dbReference type="SAM" id="MobiDB-lite"/>
    </source>
</evidence>
<organism evidence="5 6">
    <name type="scientific">Pinctada imbricata</name>
    <name type="common">Atlantic pearl-oyster</name>
    <name type="synonym">Pinctada martensii</name>
    <dbReference type="NCBI Taxonomy" id="66713"/>
    <lineage>
        <taxon>Eukaryota</taxon>
        <taxon>Metazoa</taxon>
        <taxon>Spiralia</taxon>
        <taxon>Lophotrochozoa</taxon>
        <taxon>Mollusca</taxon>
        <taxon>Bivalvia</taxon>
        <taxon>Autobranchia</taxon>
        <taxon>Pteriomorphia</taxon>
        <taxon>Pterioida</taxon>
        <taxon>Pterioidea</taxon>
        <taxon>Pteriidae</taxon>
        <taxon>Pinctada</taxon>
    </lineage>
</organism>
<accession>A0AA88XWR5</accession>
<dbReference type="GO" id="GO:0043001">
    <property type="term" value="P:Golgi to plasma membrane protein transport"/>
    <property type="evidence" value="ECO:0007669"/>
    <property type="project" value="TreeGrafter"/>
</dbReference>
<feature type="transmembrane region" description="Helical" evidence="3">
    <location>
        <begin position="169"/>
        <end position="192"/>
    </location>
</feature>
<dbReference type="PANTHER" id="PTHR47462:SF1">
    <property type="entry name" value="VESICLE-ASSOCIATED MEMBRANE PROTEIN 5"/>
    <property type="match status" value="1"/>
</dbReference>
<sequence length="212" mass="24845">MYIPAQGVKKPTKEESEMDKFPNTRVCDSESEDDEQTDLMKKKRLKNDRKGKEKKKKKKKKIRKKKIEEEEEVIQNEPLKQARSMDDLRDTGEFPIRKARSVDDLLSSKRRRVSEIKQIMYENAKKIRDRNGKLDDLMEKGSRLEMSAEVFFQKTKEIKKKAFWKLWKFWIILGVVIGVVVVVIIIAVIVVLTNQNSTETRPQVKTVTLPPP</sequence>
<dbReference type="InterPro" id="IPR001388">
    <property type="entry name" value="Synaptobrevin-like"/>
</dbReference>